<dbReference type="GO" id="GO:0004748">
    <property type="term" value="F:ribonucleoside-diphosphate reductase activity, thioredoxin disulfide as acceptor"/>
    <property type="evidence" value="ECO:0007669"/>
    <property type="project" value="UniProtKB-EC"/>
</dbReference>
<evidence type="ECO:0000256" key="6">
    <source>
        <dbReference type="ARBA" id="ARBA00023004"/>
    </source>
</evidence>
<dbReference type="InterPro" id="IPR012348">
    <property type="entry name" value="RNR-like"/>
</dbReference>
<keyword evidence="5" id="KW-0560">Oxidoreductase</keyword>
<dbReference type="OrthoDB" id="3677at10239"/>
<evidence type="ECO:0000256" key="3">
    <source>
        <dbReference type="ARBA" id="ARBA00012274"/>
    </source>
</evidence>
<dbReference type="UniPathway" id="UPA00326"/>
<dbReference type="Gene3D" id="1.10.620.20">
    <property type="entry name" value="Ribonucleotide Reductase, subunit A"/>
    <property type="match status" value="1"/>
</dbReference>
<dbReference type="EMBL" id="MF668286">
    <property type="protein sequence ID" value="ASZ74874.1"/>
    <property type="molecule type" value="Genomic_DNA"/>
</dbReference>
<accession>A0A2D1ADB3</accession>
<dbReference type="InterPro" id="IPR033909">
    <property type="entry name" value="RNR_small"/>
</dbReference>
<dbReference type="PANTHER" id="PTHR23409:SF18">
    <property type="entry name" value="RIBONUCLEOSIDE-DIPHOSPHATE REDUCTASE SUBUNIT M2"/>
    <property type="match status" value="1"/>
</dbReference>
<dbReference type="Pfam" id="PF00268">
    <property type="entry name" value="Ribonuc_red_sm"/>
    <property type="match status" value="1"/>
</dbReference>
<dbReference type="Proteomes" id="UP000231419">
    <property type="component" value="Segment"/>
</dbReference>
<dbReference type="SUPFAM" id="SSF47240">
    <property type="entry name" value="Ferritin-like"/>
    <property type="match status" value="1"/>
</dbReference>
<evidence type="ECO:0000313" key="8">
    <source>
        <dbReference type="Proteomes" id="UP000231419"/>
    </source>
</evidence>
<dbReference type="PANTHER" id="PTHR23409">
    <property type="entry name" value="RIBONUCLEOSIDE-DIPHOSPHATE REDUCTASE SMALL CHAIN"/>
    <property type="match status" value="1"/>
</dbReference>
<comment type="cofactor">
    <cofactor evidence="1">
        <name>Fe cation</name>
        <dbReference type="ChEBI" id="CHEBI:24875"/>
    </cofactor>
</comment>
<evidence type="ECO:0000256" key="1">
    <source>
        <dbReference type="ARBA" id="ARBA00001962"/>
    </source>
</evidence>
<gene>
    <name evidence="7" type="ORF">SEA_TRINA_58</name>
</gene>
<keyword evidence="4" id="KW-0479">Metal-binding</keyword>
<organism evidence="7 8">
    <name type="scientific">Rhodococcus phage Trina</name>
    <dbReference type="NCBI Taxonomy" id="2027905"/>
    <lineage>
        <taxon>Viruses</taxon>
        <taxon>Duplodnaviria</taxon>
        <taxon>Heunggongvirae</taxon>
        <taxon>Uroviricota</taxon>
        <taxon>Caudoviricetes</taxon>
        <taxon>Trinavirus</taxon>
        <taxon>Trinavirus trina</taxon>
    </lineage>
</organism>
<evidence type="ECO:0000313" key="7">
    <source>
        <dbReference type="EMBL" id="ASZ74874.1"/>
    </source>
</evidence>
<dbReference type="GO" id="GO:0046872">
    <property type="term" value="F:metal ion binding"/>
    <property type="evidence" value="ECO:0007669"/>
    <property type="project" value="UniProtKB-KW"/>
</dbReference>
<keyword evidence="8" id="KW-1185">Reference proteome</keyword>
<dbReference type="InterPro" id="IPR000358">
    <property type="entry name" value="RNR_small_fam"/>
</dbReference>
<evidence type="ECO:0000256" key="2">
    <source>
        <dbReference type="ARBA" id="ARBA00009303"/>
    </source>
</evidence>
<evidence type="ECO:0000256" key="5">
    <source>
        <dbReference type="ARBA" id="ARBA00023002"/>
    </source>
</evidence>
<dbReference type="InterPro" id="IPR009078">
    <property type="entry name" value="Ferritin-like_SF"/>
</dbReference>
<sequence>MTPRITTPKDTYTFDYPQAIQYAEIQRSVFWSPEEINVEKDIQDLRVNMSEAEKHGVTTVLKLFTLYELLVGNEYWNGRVRESFPRPDIEMMANAFGFFEINVHAPFYNKLNEALMLNTDEFYESYTKDATLKARIDFVNDAADDDDLLFALAAFSMLEGAVLYSSFAFLKSFQSQGRNLLNNVCRGINFSVRDENLHAEAGAWLYQTLLKETGLDSNKKRELEARILTAAAHVYEHEQRIIEMIFEKGDIPGLSQDQLEVFVKSRINLCLSNLGFEEEDLYKIDENPIADWFYKGINSTQFGDFFNGTQSEYNRTWDEGAFTFNDEEDGGFTF</sequence>
<name>A0A2D1ADB3_9CAUD</name>
<comment type="similarity">
    <text evidence="2">Belongs to the ribonucleoside diphosphate reductase small chain family.</text>
</comment>
<protein>
    <recommendedName>
        <fullName evidence="3">ribonucleoside-diphosphate reductase</fullName>
        <ecNumber evidence="3">1.17.4.1</ecNumber>
    </recommendedName>
</protein>
<proteinExistence type="inferred from homology"/>
<reference evidence="8" key="1">
    <citation type="submission" date="2017-08" db="EMBL/GenBank/DDBJ databases">
        <authorList>
            <person name="de Groot N.N."/>
        </authorList>
    </citation>
    <scope>NUCLEOTIDE SEQUENCE [LARGE SCALE GENOMIC DNA]</scope>
</reference>
<dbReference type="EC" id="1.17.4.1" evidence="3"/>
<evidence type="ECO:0000256" key="4">
    <source>
        <dbReference type="ARBA" id="ARBA00022723"/>
    </source>
</evidence>
<keyword evidence="6" id="KW-0408">Iron</keyword>
<dbReference type="GO" id="GO:0009263">
    <property type="term" value="P:deoxyribonucleotide biosynthetic process"/>
    <property type="evidence" value="ECO:0007669"/>
    <property type="project" value="InterPro"/>
</dbReference>
<dbReference type="CDD" id="cd01049">
    <property type="entry name" value="RNRR2"/>
    <property type="match status" value="1"/>
</dbReference>